<organism evidence="1 2">
    <name type="scientific">Piliocolobus tephrosceles</name>
    <name type="common">Ugandan red Colobus</name>
    <dbReference type="NCBI Taxonomy" id="591936"/>
    <lineage>
        <taxon>Eukaryota</taxon>
        <taxon>Metazoa</taxon>
        <taxon>Chordata</taxon>
        <taxon>Craniata</taxon>
        <taxon>Vertebrata</taxon>
        <taxon>Euteleostomi</taxon>
        <taxon>Mammalia</taxon>
        <taxon>Eutheria</taxon>
        <taxon>Euarchontoglires</taxon>
        <taxon>Primates</taxon>
        <taxon>Haplorrhini</taxon>
        <taxon>Catarrhini</taxon>
        <taxon>Cercopithecidae</taxon>
        <taxon>Colobinae</taxon>
        <taxon>Piliocolobus</taxon>
    </lineage>
</organism>
<proteinExistence type="predicted"/>
<keyword evidence="2" id="KW-1185">Reference proteome</keyword>
<reference evidence="1" key="1">
    <citation type="submission" date="2025-08" db="UniProtKB">
        <authorList>
            <consortium name="Ensembl"/>
        </authorList>
    </citation>
    <scope>IDENTIFICATION</scope>
</reference>
<evidence type="ECO:0000313" key="2">
    <source>
        <dbReference type="Proteomes" id="UP000694416"/>
    </source>
</evidence>
<name>A0A8C9HPX1_9PRIM</name>
<reference evidence="1" key="2">
    <citation type="submission" date="2025-09" db="UniProtKB">
        <authorList>
            <consortium name="Ensembl"/>
        </authorList>
    </citation>
    <scope>IDENTIFICATION</scope>
</reference>
<protein>
    <submittedName>
        <fullName evidence="1">Uncharacterized protein</fullName>
    </submittedName>
</protein>
<dbReference type="Proteomes" id="UP000694416">
    <property type="component" value="Unplaced"/>
</dbReference>
<dbReference type="Ensembl" id="ENSPTET00000034443.1">
    <property type="protein sequence ID" value="ENSPTEP00000024187.1"/>
    <property type="gene ID" value="ENSPTEG00000024743.1"/>
</dbReference>
<sequence>LTPERNHHKTQIYQLKTLNRIPLSSTSKLHRLPCSPMPNSRTFSIQFVPPPTVVQKTSTLFFPQCLFQWQSSASPSSKPLNLSTTDFRDRIINSSLRGRGCYLGHCRTFSSLYPLGANNSPL</sequence>
<accession>A0A8C9HPX1</accession>
<dbReference type="AlphaFoldDB" id="A0A8C9HPX1"/>
<evidence type="ECO:0000313" key="1">
    <source>
        <dbReference type="Ensembl" id="ENSPTEP00000024187.1"/>
    </source>
</evidence>